<dbReference type="AlphaFoldDB" id="A0A9Q0QCH7"/>
<proteinExistence type="predicted"/>
<organism evidence="1 2">
    <name type="scientific">Salix viminalis</name>
    <name type="common">Common osier</name>
    <name type="synonym">Basket willow</name>
    <dbReference type="NCBI Taxonomy" id="40686"/>
    <lineage>
        <taxon>Eukaryota</taxon>
        <taxon>Viridiplantae</taxon>
        <taxon>Streptophyta</taxon>
        <taxon>Embryophyta</taxon>
        <taxon>Tracheophyta</taxon>
        <taxon>Spermatophyta</taxon>
        <taxon>Magnoliopsida</taxon>
        <taxon>eudicotyledons</taxon>
        <taxon>Gunneridae</taxon>
        <taxon>Pentapetalae</taxon>
        <taxon>rosids</taxon>
        <taxon>fabids</taxon>
        <taxon>Malpighiales</taxon>
        <taxon>Salicaceae</taxon>
        <taxon>Saliceae</taxon>
        <taxon>Salix</taxon>
    </lineage>
</organism>
<keyword evidence="2" id="KW-1185">Reference proteome</keyword>
<reference evidence="1" key="1">
    <citation type="submission" date="2022-11" db="EMBL/GenBank/DDBJ databases">
        <authorList>
            <person name="Hyden B.L."/>
            <person name="Feng K."/>
            <person name="Yates T."/>
            <person name="Jawdy S."/>
            <person name="Smart L.B."/>
            <person name="Muchero W."/>
        </authorList>
    </citation>
    <scope>NUCLEOTIDE SEQUENCE</scope>
    <source>
        <tissue evidence="1">Shoot tip</tissue>
    </source>
</reference>
<dbReference type="Proteomes" id="UP001151529">
    <property type="component" value="Chromosome 3"/>
</dbReference>
<comment type="caution">
    <text evidence="1">The sequence shown here is derived from an EMBL/GenBank/DDBJ whole genome shotgun (WGS) entry which is preliminary data.</text>
</comment>
<accession>A0A9Q0QCH7</accession>
<name>A0A9Q0QCH7_SALVM</name>
<reference evidence="1" key="2">
    <citation type="journal article" date="2023" name="Int. J. Mol. Sci.">
        <title>De Novo Assembly and Annotation of 11 Diverse Shrub Willow (Salix) Genomes Reveals Novel Gene Organization in Sex-Linked Regions.</title>
        <authorList>
            <person name="Hyden B."/>
            <person name="Feng K."/>
            <person name="Yates T.B."/>
            <person name="Jawdy S."/>
            <person name="Cereghino C."/>
            <person name="Smart L.B."/>
            <person name="Muchero W."/>
        </authorList>
    </citation>
    <scope>NUCLEOTIDE SEQUENCE [LARGE SCALE GENOMIC DNA]</scope>
    <source>
        <tissue evidence="1">Shoot tip</tissue>
    </source>
</reference>
<dbReference type="EMBL" id="JAPFFL010000009">
    <property type="protein sequence ID" value="KAJ6703852.1"/>
    <property type="molecule type" value="Genomic_DNA"/>
</dbReference>
<evidence type="ECO:0000313" key="1">
    <source>
        <dbReference type="EMBL" id="KAJ6703852.1"/>
    </source>
</evidence>
<evidence type="ECO:0000313" key="2">
    <source>
        <dbReference type="Proteomes" id="UP001151529"/>
    </source>
</evidence>
<gene>
    <name evidence="1" type="ORF">OIU85_029749</name>
</gene>
<sequence length="159" mass="18135">MVHLRVVQRNPYHLQEAYLNCIKRRSTICEFSVLKSLERQQMDLKDCLRSEKVALGVCIREQTDLPVTLHRQPPCPNPNHPYLGLKFEVSKCLMGYWNEVGLAFNCTFLLSGSVIQLLLLQGPHFELRESTEWWVAITALSSSSSLSTSNGRNKRGDMA</sequence>
<protein>
    <submittedName>
        <fullName evidence="1">Uncharacterized protein</fullName>
    </submittedName>
</protein>